<keyword evidence="2" id="KW-1185">Reference proteome</keyword>
<gene>
    <name evidence="1" type="ORF">AsAng_0005110</name>
</gene>
<evidence type="ECO:0000313" key="1">
    <source>
        <dbReference type="EMBL" id="BDS09806.1"/>
    </source>
</evidence>
<dbReference type="KEGG" id="aup:AsAng_0005110"/>
<sequence length="255" mass="28999">MNLQNIKQKLDKINRFYAYLEANQEIISRVDRDALLASIRELYDACFEEGNTVVKEAPEVEPIQQTVTTTVSDNTPKPEPVVETPKKKRPKLVFNTTNTTPEATKPAKEEATVIKETPKEEVPKQEPVVSVEPVVEPTTATEETPTQPTNSFKEEFEELFLFKAATDLSQKLSAAPLKDLNKALGLNEKFLYINELFGGDVAKFQTAIKALNNGGDFEEARTYIESNLVEQYEWMKKLKKPVAKDFVKLIRRRYL</sequence>
<dbReference type="Proteomes" id="UP001060919">
    <property type="component" value="Chromosome"/>
</dbReference>
<reference evidence="1" key="1">
    <citation type="submission" date="2022-09" db="EMBL/GenBank/DDBJ databases">
        <title>Aureispira anguillicida sp. nov., isolated from Leptocephalus of Japanese eel Anguilla japonica.</title>
        <authorList>
            <person name="Yuasa K."/>
            <person name="Mekata T."/>
            <person name="Ikunari K."/>
        </authorList>
    </citation>
    <scope>NUCLEOTIDE SEQUENCE</scope>
    <source>
        <strain evidence="1">EL160426</strain>
    </source>
</reference>
<accession>A0A916DQT3</accession>
<evidence type="ECO:0000313" key="2">
    <source>
        <dbReference type="Proteomes" id="UP001060919"/>
    </source>
</evidence>
<organism evidence="1 2">
    <name type="scientific">Aureispira anguillae</name>
    <dbReference type="NCBI Taxonomy" id="2864201"/>
    <lineage>
        <taxon>Bacteria</taxon>
        <taxon>Pseudomonadati</taxon>
        <taxon>Bacteroidota</taxon>
        <taxon>Saprospiria</taxon>
        <taxon>Saprospirales</taxon>
        <taxon>Saprospiraceae</taxon>
        <taxon>Aureispira</taxon>
    </lineage>
</organism>
<name>A0A916DQT3_9BACT</name>
<proteinExistence type="predicted"/>
<dbReference type="RefSeq" id="WP_264791166.1">
    <property type="nucleotide sequence ID" value="NZ_AP026867.1"/>
</dbReference>
<protein>
    <submittedName>
        <fullName evidence="1">Uncharacterized protein</fullName>
    </submittedName>
</protein>
<dbReference type="EMBL" id="AP026867">
    <property type="protein sequence ID" value="BDS09806.1"/>
    <property type="molecule type" value="Genomic_DNA"/>
</dbReference>
<dbReference type="AlphaFoldDB" id="A0A916DQT3"/>